<evidence type="ECO:0000313" key="3">
    <source>
        <dbReference type="EMBL" id="KAK4132727.1"/>
    </source>
</evidence>
<feature type="compositionally biased region" description="Low complexity" evidence="2">
    <location>
        <begin position="282"/>
        <end position="295"/>
    </location>
</feature>
<dbReference type="AlphaFoldDB" id="A0AAN6ZC12"/>
<keyword evidence="1" id="KW-0175">Coiled coil</keyword>
<sequence>MGRARMALAWATGWSGTQPTCHILASADDPNGTDTKGTQRFNQSWACAWHTSWYTDENHPMWDTLEDAHKRREIRYGNNIAVLFRALVHCRNFYGSDSLWSAISRGFNTSHTIARVTAEILTEARRVQRSKPANKVSETARAADEWIDFIDRQGPHGRVLSDPEVYKVADDFFRTQEKTLVNAARVPTSRHLPPINARGPRQRDPDEDTHSSPCPPPTPMLKFEDREAADRNPLLRTARKRSISPSHSERSPKSKRVNHQNHAPAQPDSGTHRQRDQGSRAPSSSPRLSGQQSSSEDQRAALRARIAKLEGQLAAAQSNLQPPTVTAPIAVQSSEDMDGLKQDMATATNVIGSMMDSMHAIADNLNMLQGDIAGLSAQQKELTAAILSESHSSNIDTLLQPIQTIASSVSSLTKEVAELKKQTLERQAAGAPSAAEPNSKLEELVQEQTSRLDKLAREMAGMQAQMTSSLPRQAPQNLRQAVAAAERDLTYHLTTVEDFYRRLGARGGSRTAIEQTADLLTALQQGVHSAQIGQQMGQQAAP</sequence>
<reference evidence="3" key="1">
    <citation type="journal article" date="2023" name="Mol. Phylogenet. Evol.">
        <title>Genome-scale phylogeny and comparative genomics of the fungal order Sordariales.</title>
        <authorList>
            <person name="Hensen N."/>
            <person name="Bonometti L."/>
            <person name="Westerberg I."/>
            <person name="Brannstrom I.O."/>
            <person name="Guillou S."/>
            <person name="Cros-Aarteil S."/>
            <person name="Calhoun S."/>
            <person name="Haridas S."/>
            <person name="Kuo A."/>
            <person name="Mondo S."/>
            <person name="Pangilinan J."/>
            <person name="Riley R."/>
            <person name="LaButti K."/>
            <person name="Andreopoulos B."/>
            <person name="Lipzen A."/>
            <person name="Chen C."/>
            <person name="Yan M."/>
            <person name="Daum C."/>
            <person name="Ng V."/>
            <person name="Clum A."/>
            <person name="Steindorff A."/>
            <person name="Ohm R.A."/>
            <person name="Martin F."/>
            <person name="Silar P."/>
            <person name="Natvig D.O."/>
            <person name="Lalanne C."/>
            <person name="Gautier V."/>
            <person name="Ament-Velasquez S.L."/>
            <person name="Kruys A."/>
            <person name="Hutchinson M.I."/>
            <person name="Powell A.J."/>
            <person name="Barry K."/>
            <person name="Miller A.N."/>
            <person name="Grigoriev I.V."/>
            <person name="Debuchy R."/>
            <person name="Gladieux P."/>
            <person name="Hiltunen Thoren M."/>
            <person name="Johannesson H."/>
        </authorList>
    </citation>
    <scope>NUCLEOTIDE SEQUENCE</scope>
    <source>
        <strain evidence="3">CBS 123565</strain>
    </source>
</reference>
<evidence type="ECO:0000256" key="1">
    <source>
        <dbReference type="SAM" id="Coils"/>
    </source>
</evidence>
<evidence type="ECO:0000313" key="4">
    <source>
        <dbReference type="Proteomes" id="UP001304895"/>
    </source>
</evidence>
<accession>A0AAN6ZC12</accession>
<dbReference type="Gene3D" id="1.10.287.1490">
    <property type="match status" value="1"/>
</dbReference>
<dbReference type="Proteomes" id="UP001304895">
    <property type="component" value="Unassembled WGS sequence"/>
</dbReference>
<feature type="compositionally biased region" description="Basic and acidic residues" evidence="2">
    <location>
        <begin position="201"/>
        <end position="210"/>
    </location>
</feature>
<protein>
    <submittedName>
        <fullName evidence="3">Uncharacterized protein</fullName>
    </submittedName>
</protein>
<feature type="coiled-coil region" evidence="1">
    <location>
        <begin position="402"/>
        <end position="465"/>
    </location>
</feature>
<feature type="region of interest" description="Disordered" evidence="2">
    <location>
        <begin position="184"/>
        <end position="300"/>
    </location>
</feature>
<comment type="caution">
    <text evidence="3">The sequence shown here is derived from an EMBL/GenBank/DDBJ whole genome shotgun (WGS) entry which is preliminary data.</text>
</comment>
<proteinExistence type="predicted"/>
<dbReference type="EMBL" id="MU853416">
    <property type="protein sequence ID" value="KAK4132727.1"/>
    <property type="molecule type" value="Genomic_DNA"/>
</dbReference>
<organism evidence="3 4">
    <name type="scientific">Trichocladium antarcticum</name>
    <dbReference type="NCBI Taxonomy" id="1450529"/>
    <lineage>
        <taxon>Eukaryota</taxon>
        <taxon>Fungi</taxon>
        <taxon>Dikarya</taxon>
        <taxon>Ascomycota</taxon>
        <taxon>Pezizomycotina</taxon>
        <taxon>Sordariomycetes</taxon>
        <taxon>Sordariomycetidae</taxon>
        <taxon>Sordariales</taxon>
        <taxon>Chaetomiaceae</taxon>
        <taxon>Trichocladium</taxon>
    </lineage>
</organism>
<keyword evidence="4" id="KW-1185">Reference proteome</keyword>
<reference evidence="3" key="2">
    <citation type="submission" date="2023-05" db="EMBL/GenBank/DDBJ databases">
        <authorList>
            <consortium name="Lawrence Berkeley National Laboratory"/>
            <person name="Steindorff A."/>
            <person name="Hensen N."/>
            <person name="Bonometti L."/>
            <person name="Westerberg I."/>
            <person name="Brannstrom I.O."/>
            <person name="Guillou S."/>
            <person name="Cros-Aarteil S."/>
            <person name="Calhoun S."/>
            <person name="Haridas S."/>
            <person name="Kuo A."/>
            <person name="Mondo S."/>
            <person name="Pangilinan J."/>
            <person name="Riley R."/>
            <person name="Labutti K."/>
            <person name="Andreopoulos B."/>
            <person name="Lipzen A."/>
            <person name="Chen C."/>
            <person name="Yanf M."/>
            <person name="Daum C."/>
            <person name="Ng V."/>
            <person name="Clum A."/>
            <person name="Ohm R."/>
            <person name="Martin F."/>
            <person name="Silar P."/>
            <person name="Natvig D."/>
            <person name="Lalanne C."/>
            <person name="Gautier V."/>
            <person name="Ament-Velasquez S.L."/>
            <person name="Kruys A."/>
            <person name="Hutchinson M.I."/>
            <person name="Powell A.J."/>
            <person name="Barry K."/>
            <person name="Miller A.N."/>
            <person name="Grigoriev I.V."/>
            <person name="Debuchy R."/>
            <person name="Gladieux P."/>
            <person name="Thoren M.H."/>
            <person name="Johannesson H."/>
        </authorList>
    </citation>
    <scope>NUCLEOTIDE SEQUENCE</scope>
    <source>
        <strain evidence="3">CBS 123565</strain>
    </source>
</reference>
<name>A0AAN6ZC12_9PEZI</name>
<gene>
    <name evidence="3" type="ORF">BT67DRAFT_435439</name>
</gene>
<evidence type="ECO:0000256" key="2">
    <source>
        <dbReference type="SAM" id="MobiDB-lite"/>
    </source>
</evidence>